<name>A0A4Y3PRD5_BREPA</name>
<comment type="caution">
    <text evidence="1">The sequence shown here is derived from an EMBL/GenBank/DDBJ whole genome shotgun (WGS) entry which is preliminary data.</text>
</comment>
<protein>
    <submittedName>
        <fullName evidence="1">Uncharacterized protein</fullName>
    </submittedName>
</protein>
<reference evidence="1 2" key="1">
    <citation type="submission" date="2019-06" db="EMBL/GenBank/DDBJ databases">
        <title>Whole genome shotgun sequence of Brevibacillus parabrevis NBRC 12334.</title>
        <authorList>
            <person name="Hosoyama A."/>
            <person name="Uohara A."/>
            <person name="Ohji S."/>
            <person name="Ichikawa N."/>
        </authorList>
    </citation>
    <scope>NUCLEOTIDE SEQUENCE [LARGE SCALE GENOMIC DNA]</scope>
    <source>
        <strain evidence="1 2">NBRC 12334</strain>
    </source>
</reference>
<keyword evidence="2" id="KW-1185">Reference proteome</keyword>
<dbReference type="InterPro" id="IPR047907">
    <property type="entry name" value="CD1375-like"/>
</dbReference>
<proteinExistence type="predicted"/>
<gene>
    <name evidence="1" type="ORF">BPA01_55430</name>
</gene>
<dbReference type="NCBIfam" id="NF040910">
    <property type="entry name" value="CD1375_fam"/>
    <property type="match status" value="1"/>
</dbReference>
<dbReference type="RefSeq" id="WP_254223122.1">
    <property type="nucleotide sequence ID" value="NZ_BJMH01000106.1"/>
</dbReference>
<sequence>MVAIYVALIVAGRRIYNSVSVGLKPAVKEDPEALGLGTEGKPLV</sequence>
<evidence type="ECO:0000313" key="2">
    <source>
        <dbReference type="Proteomes" id="UP000316882"/>
    </source>
</evidence>
<dbReference type="EMBL" id="BJMH01000106">
    <property type="protein sequence ID" value="GEB35963.1"/>
    <property type="molecule type" value="Genomic_DNA"/>
</dbReference>
<evidence type="ECO:0000313" key="1">
    <source>
        <dbReference type="EMBL" id="GEB35963.1"/>
    </source>
</evidence>
<dbReference type="Proteomes" id="UP000316882">
    <property type="component" value="Unassembled WGS sequence"/>
</dbReference>
<accession>A0A4Y3PRD5</accession>
<dbReference type="GeneID" id="87615193"/>
<organism evidence="1 2">
    <name type="scientific">Brevibacillus parabrevis</name>
    <dbReference type="NCBI Taxonomy" id="54914"/>
    <lineage>
        <taxon>Bacteria</taxon>
        <taxon>Bacillati</taxon>
        <taxon>Bacillota</taxon>
        <taxon>Bacilli</taxon>
        <taxon>Bacillales</taxon>
        <taxon>Paenibacillaceae</taxon>
        <taxon>Brevibacillus</taxon>
    </lineage>
</organism>
<dbReference type="AlphaFoldDB" id="A0A4Y3PRD5"/>